<feature type="transmembrane region" description="Helical" evidence="1">
    <location>
        <begin position="41"/>
        <end position="59"/>
    </location>
</feature>
<feature type="transmembrane region" description="Helical" evidence="1">
    <location>
        <begin position="12"/>
        <end position="35"/>
    </location>
</feature>
<evidence type="ECO:0000313" key="3">
    <source>
        <dbReference type="Proteomes" id="UP001570511"/>
    </source>
</evidence>
<proteinExistence type="predicted"/>
<comment type="caution">
    <text evidence="2">The sequence shown here is derived from an EMBL/GenBank/DDBJ whole genome shotgun (WGS) entry which is preliminary data.</text>
</comment>
<sequence>MGRSIEITGNSLIYLFYIVSLAGLVAILGTVVFPLEDPGSAALAVLLVSLTAVGIIGFWRRVTDRDGEHLGTVEDLAYDPIAYPGQAAKHNWAKAIRRLRVDGEEDDD</sequence>
<dbReference type="Proteomes" id="UP001570511">
    <property type="component" value="Unassembled WGS sequence"/>
</dbReference>
<protein>
    <submittedName>
        <fullName evidence="2">Uncharacterized protein</fullName>
    </submittedName>
</protein>
<dbReference type="EMBL" id="JBGNYA010000001">
    <property type="protein sequence ID" value="MFA1611573.1"/>
    <property type="molecule type" value="Genomic_DNA"/>
</dbReference>
<evidence type="ECO:0000256" key="1">
    <source>
        <dbReference type="SAM" id="Phobius"/>
    </source>
</evidence>
<gene>
    <name evidence="2" type="ORF">OS889_11230</name>
</gene>
<dbReference type="AlphaFoldDB" id="A0ABD5MGE6"/>
<dbReference type="RefSeq" id="WP_372389890.1">
    <property type="nucleotide sequence ID" value="NZ_JBGNYA010000001.1"/>
</dbReference>
<keyword evidence="3" id="KW-1185">Reference proteome</keyword>
<dbReference type="Pfam" id="PF26007">
    <property type="entry name" value="DUF8000"/>
    <property type="match status" value="1"/>
</dbReference>
<evidence type="ECO:0000313" key="2">
    <source>
        <dbReference type="EMBL" id="MFA1611573.1"/>
    </source>
</evidence>
<keyword evidence="1" id="KW-1133">Transmembrane helix</keyword>
<keyword evidence="1" id="KW-0812">Transmembrane</keyword>
<keyword evidence="1" id="KW-0472">Membrane</keyword>
<name>A0ABD5MGE6_9EURY</name>
<organism evidence="2 3">
    <name type="scientific">Halobellus rubicundus</name>
    <dbReference type="NCBI Taxonomy" id="2996466"/>
    <lineage>
        <taxon>Archaea</taxon>
        <taxon>Methanobacteriati</taxon>
        <taxon>Methanobacteriota</taxon>
        <taxon>Stenosarchaea group</taxon>
        <taxon>Halobacteria</taxon>
        <taxon>Halobacteriales</taxon>
        <taxon>Haloferacaceae</taxon>
        <taxon>Halobellus</taxon>
    </lineage>
</organism>
<dbReference type="InterPro" id="IPR058313">
    <property type="entry name" value="DUF8000"/>
</dbReference>
<accession>A0ABD5MGE6</accession>
<reference evidence="2 3" key="1">
    <citation type="submission" date="2024-08" db="EMBL/GenBank/DDBJ databases">
        <title>Halobellus sp. MBLA0158 whole genome sequence.</title>
        <authorList>
            <person name="Hwang C.Y."/>
            <person name="Cho E.-S."/>
            <person name="Seo M.-J."/>
        </authorList>
    </citation>
    <scope>NUCLEOTIDE SEQUENCE [LARGE SCALE GENOMIC DNA]</scope>
    <source>
        <strain evidence="2 3">MBLA0158</strain>
    </source>
</reference>